<feature type="transmembrane region" description="Helical" evidence="1">
    <location>
        <begin position="153"/>
        <end position="172"/>
    </location>
</feature>
<organism evidence="3 4">
    <name type="scientific">Humisphaera borealis</name>
    <dbReference type="NCBI Taxonomy" id="2807512"/>
    <lineage>
        <taxon>Bacteria</taxon>
        <taxon>Pseudomonadati</taxon>
        <taxon>Planctomycetota</taxon>
        <taxon>Phycisphaerae</taxon>
        <taxon>Tepidisphaerales</taxon>
        <taxon>Tepidisphaeraceae</taxon>
        <taxon>Humisphaera</taxon>
    </lineage>
</organism>
<accession>A0A7M2WRF4</accession>
<gene>
    <name evidence="3" type="ORF">IPV69_17530</name>
</gene>
<feature type="transmembrane region" description="Helical" evidence="1">
    <location>
        <begin position="40"/>
        <end position="59"/>
    </location>
</feature>
<dbReference type="Proteomes" id="UP000593765">
    <property type="component" value="Chromosome"/>
</dbReference>
<feature type="domain" description="DUF6677" evidence="2">
    <location>
        <begin position="18"/>
        <end position="172"/>
    </location>
</feature>
<keyword evidence="4" id="KW-1185">Reference proteome</keyword>
<evidence type="ECO:0000256" key="1">
    <source>
        <dbReference type="SAM" id="Phobius"/>
    </source>
</evidence>
<sequence length="182" mass="19671">MNPSETPPHNRPPHPLLVALAAWALPGLGYALIGQRTRGITVGVTIVLLFVSGLLVGGVRSLEVPTVEREEVQVARLEAARNQMTPPPKATLGDEIRAKPWSITQFFNGPVGFVGAYFSARASTVDEARLFDSRQSEIVTPGVESHARVNEIAVLYTAVAGMLNLLVIIDSAHRAGRMLEER</sequence>
<evidence type="ECO:0000313" key="3">
    <source>
        <dbReference type="EMBL" id="QOV88056.1"/>
    </source>
</evidence>
<dbReference type="AlphaFoldDB" id="A0A7M2WRF4"/>
<proteinExistence type="predicted"/>
<keyword evidence="1" id="KW-0812">Transmembrane</keyword>
<dbReference type="Pfam" id="PF20382">
    <property type="entry name" value="DUF6677"/>
    <property type="match status" value="1"/>
</dbReference>
<keyword evidence="1" id="KW-1133">Transmembrane helix</keyword>
<name>A0A7M2WRF4_9BACT</name>
<dbReference type="KEGG" id="hbs:IPV69_17530"/>
<dbReference type="EMBL" id="CP063458">
    <property type="protein sequence ID" value="QOV88056.1"/>
    <property type="molecule type" value="Genomic_DNA"/>
</dbReference>
<evidence type="ECO:0000313" key="4">
    <source>
        <dbReference type="Proteomes" id="UP000593765"/>
    </source>
</evidence>
<keyword evidence="1" id="KW-0472">Membrane</keyword>
<dbReference type="InterPro" id="IPR046499">
    <property type="entry name" value="DUF6677"/>
</dbReference>
<dbReference type="RefSeq" id="WP_206291020.1">
    <property type="nucleotide sequence ID" value="NZ_CP063458.1"/>
</dbReference>
<feature type="transmembrane region" description="Helical" evidence="1">
    <location>
        <begin position="16"/>
        <end position="33"/>
    </location>
</feature>
<reference evidence="3 4" key="1">
    <citation type="submission" date="2020-10" db="EMBL/GenBank/DDBJ databases">
        <title>Wide distribution of Phycisphaera-like planctomycetes from WD2101 soil group in peatlands and genome analysis of the first cultivated representative.</title>
        <authorList>
            <person name="Dedysh S.N."/>
            <person name="Beletsky A.V."/>
            <person name="Ivanova A."/>
            <person name="Kulichevskaya I.S."/>
            <person name="Suzina N.E."/>
            <person name="Philippov D.A."/>
            <person name="Rakitin A.L."/>
            <person name="Mardanov A.V."/>
            <person name="Ravin N.V."/>
        </authorList>
    </citation>
    <scope>NUCLEOTIDE SEQUENCE [LARGE SCALE GENOMIC DNA]</scope>
    <source>
        <strain evidence="3 4">M1803</strain>
    </source>
</reference>
<protein>
    <recommendedName>
        <fullName evidence="2">DUF6677 domain-containing protein</fullName>
    </recommendedName>
</protein>
<evidence type="ECO:0000259" key="2">
    <source>
        <dbReference type="Pfam" id="PF20382"/>
    </source>
</evidence>